<keyword evidence="1" id="KW-0067">ATP-binding</keyword>
<proteinExistence type="predicted"/>
<dbReference type="GO" id="GO:0005524">
    <property type="term" value="F:ATP binding"/>
    <property type="evidence" value="ECO:0007669"/>
    <property type="project" value="UniProtKB-KW"/>
</dbReference>
<dbReference type="Proteomes" id="UP000324927">
    <property type="component" value="Unassembled WGS sequence"/>
</dbReference>
<comment type="caution">
    <text evidence="1">The sequence shown here is derived from an EMBL/GenBank/DDBJ whole genome shotgun (WGS) entry which is preliminary data.</text>
</comment>
<accession>A0A5A9G7D1</accession>
<dbReference type="OrthoDB" id="1068645at2"/>
<dbReference type="RefSeq" id="WP_149235070.1">
    <property type="nucleotide sequence ID" value="NZ_JALJXJ010000023.1"/>
</dbReference>
<organism evidence="1 2">
    <name type="scientific">Azospirillum lipoferum</name>
    <dbReference type="NCBI Taxonomy" id="193"/>
    <lineage>
        <taxon>Bacteria</taxon>
        <taxon>Pseudomonadati</taxon>
        <taxon>Pseudomonadota</taxon>
        <taxon>Alphaproteobacteria</taxon>
        <taxon>Rhodospirillales</taxon>
        <taxon>Azospirillaceae</taxon>
        <taxon>Azospirillum</taxon>
    </lineage>
</organism>
<dbReference type="EMBL" id="VTTN01000023">
    <property type="protein sequence ID" value="KAA0590286.1"/>
    <property type="molecule type" value="Genomic_DNA"/>
</dbReference>
<reference evidence="1 2" key="1">
    <citation type="submission" date="2019-08" db="EMBL/GenBank/DDBJ databases">
        <authorList>
            <person name="Grouzdev D."/>
            <person name="Tikhonova E."/>
            <person name="Kravchenko I."/>
        </authorList>
    </citation>
    <scope>NUCLEOTIDE SEQUENCE [LARGE SCALE GENOMIC DNA]</scope>
    <source>
        <strain evidence="1 2">59b</strain>
    </source>
</reference>
<protein>
    <submittedName>
        <fullName evidence="1">ATP-binding protein</fullName>
    </submittedName>
</protein>
<name>A0A5A9G7D1_AZOLI</name>
<evidence type="ECO:0000313" key="1">
    <source>
        <dbReference type="EMBL" id="KAA0590286.1"/>
    </source>
</evidence>
<evidence type="ECO:0000313" key="2">
    <source>
        <dbReference type="Proteomes" id="UP000324927"/>
    </source>
</evidence>
<sequence>MAISKICIENIRGFENVTLNISLRPNCTNILVAPNGFGKSSISTAFNCARGNTLKVDEKHKHKQQEFAKSKLIIEFNGHLLEADDNKNDISRQFDVHVVKSNVEPKAKLPKINGYTVAKPYMEIPDLDLGPVFQKENLNYDIEKYKSLFGINSKVVPNIINRCDNDILKNNLFESFSNIGKLAQKRSLDLLNEIIDFVKNTNGTKASINAVAKTRFGASVNSSPHIKLISEIVSNSIQSNSWLDNIIICYQLMDLHESDKSNLKKWLQYAIYSMRIRSIKDFISDINGAWVSASVKETRGRVIINFPDAASLSNGQRDLLYFGCNLLRTRETTSKKPCIFVIDEVFDYLDDANIIVAQYFLSKMIDYYKEEGREVYICLLTHLDPLYFKGYALKKQQTIYLANTPQKVTDTMRKVISDRDNPIWANEISRYFLHYYPNEYDLSEIFNANFGLPKRNGKSHEFYNFLKGEWDKCVTGIGSYDPFAVCAYVRVQIERCAYEKIQEQANQDTFLLNCNGTAKKLEFAESIGVAVPEVCLLLGVVYNDALHRKGALDQSSTIALKLKNLGLQSMMKKAINW</sequence>
<keyword evidence="2" id="KW-1185">Reference proteome</keyword>
<dbReference type="SUPFAM" id="SSF52540">
    <property type="entry name" value="P-loop containing nucleoside triphosphate hydrolases"/>
    <property type="match status" value="1"/>
</dbReference>
<dbReference type="Gene3D" id="3.40.50.300">
    <property type="entry name" value="P-loop containing nucleotide triphosphate hydrolases"/>
    <property type="match status" value="1"/>
</dbReference>
<dbReference type="AlphaFoldDB" id="A0A5A9G7D1"/>
<keyword evidence="1" id="KW-0547">Nucleotide-binding</keyword>
<gene>
    <name evidence="1" type="ORF">FZ942_31880</name>
</gene>
<dbReference type="InterPro" id="IPR027417">
    <property type="entry name" value="P-loop_NTPase"/>
</dbReference>